<evidence type="ECO:0000256" key="2">
    <source>
        <dbReference type="ARBA" id="ARBA00023295"/>
    </source>
</evidence>
<dbReference type="PIRSF" id="PIRSF036289">
    <property type="entry name" value="Glycosyl_hydrolase_malt_phosph"/>
    <property type="match status" value="1"/>
</dbReference>
<feature type="region of interest" description="Disordered" evidence="5">
    <location>
        <begin position="742"/>
        <end position="780"/>
    </location>
</feature>
<reference evidence="9 10" key="1">
    <citation type="journal article" date="2014" name="Int. J. Syst. Evol. Microbiol.">
        <title>Streptomyces hoynatensis sp. nov., isolated from deep marine sediment.</title>
        <authorList>
            <person name="Veyisoglu A."/>
            <person name="Sahin N."/>
        </authorList>
    </citation>
    <scope>NUCLEOTIDE SEQUENCE [LARGE SCALE GENOMIC DNA]</scope>
    <source>
        <strain evidence="9 10">KCTC 29097</strain>
    </source>
</reference>
<dbReference type="Pfam" id="PF03636">
    <property type="entry name" value="Glyco_hydro_65N"/>
    <property type="match status" value="1"/>
</dbReference>
<accession>A0A3A9YXW4</accession>
<feature type="domain" description="Glycoside hydrolase family 65 N-terminal" evidence="8">
    <location>
        <begin position="16"/>
        <end position="271"/>
    </location>
</feature>
<dbReference type="Proteomes" id="UP000272474">
    <property type="component" value="Unassembled WGS sequence"/>
</dbReference>
<dbReference type="Pfam" id="PF03633">
    <property type="entry name" value="Glyco_hydro_65C"/>
    <property type="match status" value="1"/>
</dbReference>
<dbReference type="InterPro" id="IPR037018">
    <property type="entry name" value="GH65_N"/>
</dbReference>
<dbReference type="GO" id="GO:0030246">
    <property type="term" value="F:carbohydrate binding"/>
    <property type="evidence" value="ECO:0007669"/>
    <property type="project" value="InterPro"/>
</dbReference>
<dbReference type="InterPro" id="IPR008928">
    <property type="entry name" value="6-hairpin_glycosidase_sf"/>
</dbReference>
<dbReference type="SUPFAM" id="SSF74650">
    <property type="entry name" value="Galactose mutarotase-like"/>
    <property type="match status" value="1"/>
</dbReference>
<feature type="domain" description="Glycoside hydrolase family 65 C-terminal" evidence="7">
    <location>
        <begin position="687"/>
        <end position="748"/>
    </location>
</feature>
<dbReference type="InterPro" id="IPR005196">
    <property type="entry name" value="Glyco_hydro_65_N"/>
</dbReference>
<dbReference type="EMBL" id="RBAL01000011">
    <property type="protein sequence ID" value="RKN40077.1"/>
    <property type="molecule type" value="Genomic_DNA"/>
</dbReference>
<dbReference type="AlphaFoldDB" id="A0A3A9YXW4"/>
<dbReference type="Gene3D" id="1.50.10.10">
    <property type="match status" value="1"/>
</dbReference>
<feature type="compositionally biased region" description="Basic and acidic residues" evidence="5">
    <location>
        <begin position="771"/>
        <end position="780"/>
    </location>
</feature>
<dbReference type="InterPro" id="IPR005194">
    <property type="entry name" value="Glyco_hydro_65_C"/>
</dbReference>
<comment type="similarity">
    <text evidence="1">Belongs to the glycosyl hydrolase 65 family.</text>
</comment>
<dbReference type="InterPro" id="IPR005195">
    <property type="entry name" value="Glyco_hydro_65_M"/>
</dbReference>
<sequence>MISHPQYLTEPWALRESGLDLDVLPQSESLFALSNGHLGWRGNLDEGEPGALPGSYLGGVHELRALPYAEARYGSPETGQTLVDVTNGKLVRLLVDDEPFDIRLGRLHRHERTLDLRAGLLRRTADWTSPAGTRVLVRSTRLVSLGQRAIGAVSFEVEPVDAEARVVVQSELLANEPLPPQDGSDPRSGALIPDPLLALRHDADGGRLRLIHRTRRSALTVAAACGHEVTGPAGTRSHAEAEPDLARFTTVARLRRGERLRVRKTVAHAWSATRSCAGLRAEVDAALAAAEATGWEGLLAEQRACLDAFWERADVRLTGADELQHAVRYALFQAAVRTEEQPISVKGLTGVGYEGHCMWDTETFVLPVLTYTCPEAAAQELRWRHRTLPQAIERARQFGLRGAAFPWRTIAGQESSAYWPAGTAAFHVNAAIAEAAERYTACTGDTEFEREAGVELLVGTARLWESLGHTGPDGAFHLDGVTGPDEYSAVADDNVYTNLMARANLGAAAEAADRHPDLARGLDVRPEEIARWRSAADRMALPYNAELGVHEQSAGFTRHQRWDFAHTGPEEYPLMLHHPYFDLYRKQVVKQADLVLALFLRGEAFTEQEKARDFAYYEPLTVRDSSLSACCQAIVAAETGHLGLAVDHLFESAAIDLEDLEKNTRDGLHLASLAGVWLALVAGFGGLRRRGRELHFAPRLAEPLTELGFRLSAFGRRITVDLTPDAATYTLVAGQALGIRHHGKPLTLEPGTPVTREIPQQPPRPAPGAPRGREPRRALR</sequence>
<evidence type="ECO:0000256" key="1">
    <source>
        <dbReference type="ARBA" id="ARBA00006768"/>
    </source>
</evidence>
<keyword evidence="9" id="KW-0378">Hydrolase</keyword>
<dbReference type="PANTHER" id="PTHR11051">
    <property type="entry name" value="GLYCOSYL HYDROLASE-RELATED"/>
    <property type="match status" value="1"/>
</dbReference>
<feature type="domain" description="Glycoside hydrolase family 65 central catalytic" evidence="6">
    <location>
        <begin position="329"/>
        <end position="677"/>
    </location>
</feature>
<evidence type="ECO:0000259" key="7">
    <source>
        <dbReference type="Pfam" id="PF03633"/>
    </source>
</evidence>
<dbReference type="GO" id="GO:0005975">
    <property type="term" value="P:carbohydrate metabolic process"/>
    <property type="evidence" value="ECO:0007669"/>
    <property type="project" value="InterPro"/>
</dbReference>
<dbReference type="SUPFAM" id="SSF48208">
    <property type="entry name" value="Six-hairpin glycosidases"/>
    <property type="match status" value="1"/>
</dbReference>
<evidence type="ECO:0000256" key="3">
    <source>
        <dbReference type="PIRSR" id="PIRSR036289-50"/>
    </source>
</evidence>
<dbReference type="InterPro" id="IPR011013">
    <property type="entry name" value="Gal_mutarotase_sf_dom"/>
</dbReference>
<dbReference type="Gene3D" id="2.60.420.10">
    <property type="entry name" value="Maltose phosphorylase, domain 3"/>
    <property type="match status" value="1"/>
</dbReference>
<keyword evidence="10" id="KW-1185">Reference proteome</keyword>
<dbReference type="OrthoDB" id="9816160at2"/>
<dbReference type="Gene3D" id="2.70.98.40">
    <property type="entry name" value="Glycoside hydrolase, family 65, N-terminal domain"/>
    <property type="match status" value="1"/>
</dbReference>
<feature type="binding site" evidence="4">
    <location>
        <begin position="590"/>
        <end position="591"/>
    </location>
    <ligand>
        <name>substrate</name>
    </ligand>
</feature>
<evidence type="ECO:0000256" key="5">
    <source>
        <dbReference type="SAM" id="MobiDB-lite"/>
    </source>
</evidence>
<evidence type="ECO:0000313" key="10">
    <source>
        <dbReference type="Proteomes" id="UP000272474"/>
    </source>
</evidence>
<dbReference type="RefSeq" id="WP_120681464.1">
    <property type="nucleotide sequence ID" value="NZ_RBAL01000011.1"/>
</dbReference>
<dbReference type="GO" id="GO:0016757">
    <property type="term" value="F:glycosyltransferase activity"/>
    <property type="evidence" value="ECO:0007669"/>
    <property type="project" value="UniProtKB-ARBA"/>
</dbReference>
<dbReference type="GO" id="GO:0004553">
    <property type="term" value="F:hydrolase activity, hydrolyzing O-glycosyl compounds"/>
    <property type="evidence" value="ECO:0007669"/>
    <property type="project" value="TreeGrafter"/>
</dbReference>
<dbReference type="Pfam" id="PF03632">
    <property type="entry name" value="Glyco_hydro_65m"/>
    <property type="match status" value="1"/>
</dbReference>
<organism evidence="9 10">
    <name type="scientific">Streptomyces hoynatensis</name>
    <dbReference type="NCBI Taxonomy" id="1141874"/>
    <lineage>
        <taxon>Bacteria</taxon>
        <taxon>Bacillati</taxon>
        <taxon>Actinomycetota</taxon>
        <taxon>Actinomycetes</taxon>
        <taxon>Kitasatosporales</taxon>
        <taxon>Streptomycetaceae</taxon>
        <taxon>Streptomyces</taxon>
    </lineage>
</organism>
<proteinExistence type="inferred from homology"/>
<dbReference type="PANTHER" id="PTHR11051:SF13">
    <property type="entry name" value="GLYCOSYL TRANSFERASE"/>
    <property type="match status" value="1"/>
</dbReference>
<evidence type="ECO:0000259" key="8">
    <source>
        <dbReference type="Pfam" id="PF03636"/>
    </source>
</evidence>
<keyword evidence="2" id="KW-0326">Glycosidase</keyword>
<evidence type="ECO:0000313" key="9">
    <source>
        <dbReference type="EMBL" id="RKN40077.1"/>
    </source>
</evidence>
<evidence type="ECO:0000256" key="4">
    <source>
        <dbReference type="PIRSR" id="PIRSR036289-51"/>
    </source>
</evidence>
<comment type="caution">
    <text evidence="9">The sequence shown here is derived from an EMBL/GenBank/DDBJ whole genome shotgun (WGS) entry which is preliminary data.</text>
</comment>
<dbReference type="InterPro" id="IPR012341">
    <property type="entry name" value="6hp_glycosidase-like_sf"/>
</dbReference>
<gene>
    <name evidence="9" type="ORF">D7294_19380</name>
</gene>
<dbReference type="InterPro" id="IPR017045">
    <property type="entry name" value="Malt_Pase/Glycosyl_Hdrlase"/>
</dbReference>
<evidence type="ECO:0000259" key="6">
    <source>
        <dbReference type="Pfam" id="PF03632"/>
    </source>
</evidence>
<protein>
    <submittedName>
        <fullName evidence="9">Glycoside hydrolase family 65 protein</fullName>
    </submittedName>
</protein>
<feature type="binding site" evidence="4">
    <location>
        <begin position="359"/>
        <end position="360"/>
    </location>
    <ligand>
        <name>substrate</name>
    </ligand>
</feature>
<feature type="active site" description="Proton donor" evidence="3">
    <location>
        <position position="486"/>
    </location>
</feature>
<name>A0A3A9YXW4_9ACTN</name>